<keyword evidence="2 7" id="KW-0540">Nuclease</keyword>
<keyword evidence="6 7" id="KW-0862">Zinc</keyword>
<comment type="caution">
    <text evidence="8">The sequence shown here is derived from an EMBL/GenBank/DDBJ whole genome shotgun (WGS) entry which is preliminary data.</text>
</comment>
<evidence type="ECO:0000256" key="7">
    <source>
        <dbReference type="HAMAP-Rule" id="MF_00009"/>
    </source>
</evidence>
<comment type="function">
    <text evidence="7">Single strand-specific metallo-endoribonuclease involved in late-stage 70S ribosome quality control and in maturation of the 3' terminus of the 16S rRNA.</text>
</comment>
<evidence type="ECO:0000256" key="4">
    <source>
        <dbReference type="ARBA" id="ARBA00022759"/>
    </source>
</evidence>
<evidence type="ECO:0000256" key="5">
    <source>
        <dbReference type="ARBA" id="ARBA00022801"/>
    </source>
</evidence>
<dbReference type="Pfam" id="PF02130">
    <property type="entry name" value="YbeY"/>
    <property type="match status" value="1"/>
</dbReference>
<dbReference type="InterPro" id="IPR002036">
    <property type="entry name" value="YbeY"/>
</dbReference>
<keyword evidence="4 7" id="KW-0255">Endonuclease</keyword>
<organism evidence="8 9">
    <name type="scientific">Campylobacter insulaenigrae</name>
    <dbReference type="NCBI Taxonomy" id="260714"/>
    <lineage>
        <taxon>Bacteria</taxon>
        <taxon>Pseudomonadati</taxon>
        <taxon>Campylobacterota</taxon>
        <taxon>Epsilonproteobacteria</taxon>
        <taxon>Campylobacterales</taxon>
        <taxon>Campylobacteraceae</taxon>
        <taxon>Campylobacter</taxon>
    </lineage>
</organism>
<evidence type="ECO:0000256" key="6">
    <source>
        <dbReference type="ARBA" id="ARBA00022833"/>
    </source>
</evidence>
<accession>A0ABY3G3Q2</accession>
<evidence type="ECO:0000313" key="9">
    <source>
        <dbReference type="Proteomes" id="UP000321614"/>
    </source>
</evidence>
<dbReference type="PROSITE" id="PS01306">
    <property type="entry name" value="UPF0054"/>
    <property type="match status" value="1"/>
</dbReference>
<dbReference type="PANTHER" id="PTHR46986">
    <property type="entry name" value="ENDORIBONUCLEASE YBEY, CHLOROPLASTIC"/>
    <property type="match status" value="1"/>
</dbReference>
<dbReference type="InterPro" id="IPR023091">
    <property type="entry name" value="MetalPrtase_cat_dom_sf_prd"/>
</dbReference>
<comment type="similarity">
    <text evidence="1 7">Belongs to the endoribonuclease YbeY family.</text>
</comment>
<dbReference type="EC" id="3.1.-.-" evidence="7"/>
<keyword evidence="7" id="KW-0963">Cytoplasm</keyword>
<dbReference type="InterPro" id="IPR020549">
    <property type="entry name" value="YbeY_CS"/>
</dbReference>
<evidence type="ECO:0000256" key="3">
    <source>
        <dbReference type="ARBA" id="ARBA00022723"/>
    </source>
</evidence>
<keyword evidence="9" id="KW-1185">Reference proteome</keyword>
<dbReference type="PANTHER" id="PTHR46986:SF1">
    <property type="entry name" value="ENDORIBONUCLEASE YBEY, CHLOROPLASTIC"/>
    <property type="match status" value="1"/>
</dbReference>
<protein>
    <recommendedName>
        <fullName evidence="7">Endoribonuclease YbeY</fullName>
        <ecNumber evidence="7">3.1.-.-</ecNumber>
    </recommendedName>
</protein>
<dbReference type="Proteomes" id="UP000321614">
    <property type="component" value="Unassembled WGS sequence"/>
</dbReference>
<evidence type="ECO:0000256" key="2">
    <source>
        <dbReference type="ARBA" id="ARBA00022722"/>
    </source>
</evidence>
<dbReference type="NCBIfam" id="TIGR00043">
    <property type="entry name" value="rRNA maturation RNase YbeY"/>
    <property type="match status" value="1"/>
</dbReference>
<proteinExistence type="inferred from homology"/>
<reference evidence="8 9" key="1">
    <citation type="submission" date="2019-07" db="EMBL/GenBank/DDBJ databases">
        <title>Rapid identification of Enteric Bacteria from Whole Genome Sequences (WGS) using Average Nucleotide Identity (ANI).</title>
        <authorList>
            <person name="Lane C."/>
        </authorList>
    </citation>
    <scope>NUCLEOTIDE SEQUENCE [LARGE SCALE GENOMIC DNA]</scope>
    <source>
        <strain evidence="8 9">2011D-8905</strain>
    </source>
</reference>
<gene>
    <name evidence="7 8" type="primary">ybeY</name>
    <name evidence="8" type="ORF">ZA01_06555</name>
</gene>
<sequence length="137" mass="16131">MIFCEEEIDISFLEKIATNMSCADVELVFVDKTMMRRINLEQRKIDKSTDVLSFPLEKNFQNLLGSIVINLDEVKSKAFKFRHSEDEEMALLFIHGMLHLLGYDHEVDQGEMREKEKEWIDFFNLPQSLIVRTQKGE</sequence>
<dbReference type="EMBL" id="VOAW01000016">
    <property type="protein sequence ID" value="TWO23918.1"/>
    <property type="molecule type" value="Genomic_DNA"/>
</dbReference>
<feature type="binding site" evidence="7">
    <location>
        <position position="105"/>
    </location>
    <ligand>
        <name>Zn(2+)</name>
        <dbReference type="ChEBI" id="CHEBI:29105"/>
        <note>catalytic</note>
    </ligand>
</feature>
<comment type="subcellular location">
    <subcellularLocation>
        <location evidence="7">Cytoplasm</location>
    </subcellularLocation>
</comment>
<keyword evidence="7" id="KW-0690">Ribosome biogenesis</keyword>
<name>A0ABY3G3Q2_9BACT</name>
<evidence type="ECO:0000313" key="8">
    <source>
        <dbReference type="EMBL" id="TWO23918.1"/>
    </source>
</evidence>
<keyword evidence="7" id="KW-0698">rRNA processing</keyword>
<dbReference type="RefSeq" id="WP_147501051.1">
    <property type="nucleotide sequence ID" value="NZ_JANPQO010000001.1"/>
</dbReference>
<keyword evidence="3 7" id="KW-0479">Metal-binding</keyword>
<comment type="cofactor">
    <cofactor evidence="7">
        <name>Zn(2+)</name>
        <dbReference type="ChEBI" id="CHEBI:29105"/>
    </cofactor>
    <text evidence="7">Binds 1 zinc ion.</text>
</comment>
<feature type="binding site" evidence="7">
    <location>
        <position position="95"/>
    </location>
    <ligand>
        <name>Zn(2+)</name>
        <dbReference type="ChEBI" id="CHEBI:29105"/>
        <note>catalytic</note>
    </ligand>
</feature>
<feature type="binding site" evidence="7">
    <location>
        <position position="99"/>
    </location>
    <ligand>
        <name>Zn(2+)</name>
        <dbReference type="ChEBI" id="CHEBI:29105"/>
        <note>catalytic</note>
    </ligand>
</feature>
<dbReference type="SUPFAM" id="SSF55486">
    <property type="entry name" value="Metalloproteases ('zincins'), catalytic domain"/>
    <property type="match status" value="1"/>
</dbReference>
<dbReference type="HAMAP" id="MF_00009">
    <property type="entry name" value="Endoribonucl_YbeY"/>
    <property type="match status" value="1"/>
</dbReference>
<dbReference type="Gene3D" id="3.40.390.30">
    <property type="entry name" value="Metalloproteases ('zincins'), catalytic domain"/>
    <property type="match status" value="1"/>
</dbReference>
<keyword evidence="5 7" id="KW-0378">Hydrolase</keyword>
<evidence type="ECO:0000256" key="1">
    <source>
        <dbReference type="ARBA" id="ARBA00010875"/>
    </source>
</evidence>